<evidence type="ECO:0000256" key="1">
    <source>
        <dbReference type="ARBA" id="ARBA00004997"/>
    </source>
</evidence>
<comment type="similarity">
    <text evidence="2 12">Belongs to the pyruvate kinase family.</text>
</comment>
<dbReference type="GO" id="GO:0005524">
    <property type="term" value="F:ATP binding"/>
    <property type="evidence" value="ECO:0007669"/>
    <property type="project" value="UniProtKB-KW"/>
</dbReference>
<feature type="domain" description="Pyruvate kinase C-terminal" evidence="14">
    <location>
        <begin position="79"/>
        <end position="181"/>
    </location>
</feature>
<keyword evidence="8" id="KW-0067">ATP-binding</keyword>
<evidence type="ECO:0000259" key="13">
    <source>
        <dbReference type="Pfam" id="PF00224"/>
    </source>
</evidence>
<keyword evidence="9 12" id="KW-0460">Magnesium</keyword>
<dbReference type="EC" id="2.7.1.40" evidence="3 12"/>
<organism evidence="15 16">
    <name type="scientific">Serratia rubidaea</name>
    <name type="common">Serratia marinorubra</name>
    <dbReference type="NCBI Taxonomy" id="61652"/>
    <lineage>
        <taxon>Bacteria</taxon>
        <taxon>Pseudomonadati</taxon>
        <taxon>Pseudomonadota</taxon>
        <taxon>Gammaproteobacteria</taxon>
        <taxon>Enterobacterales</taxon>
        <taxon>Yersiniaceae</taxon>
        <taxon>Serratia</taxon>
    </lineage>
</organism>
<sequence length="202" mass="21693">MIDIPLPTKAEVSDITNAVLDGASAVMLSGETAVGRYPVEAVDRISRIAALAAAGRNPAASPARISSESDLRRTIRVLSEALPLTHLVVLSRTGYAVRIAAMSDTGLPVLAVGAHEQLTRSWNLLPNVTGLYLNDASELFAQEEEPLLRVLTDGGYLHGDDYVVIIQARQDSQSADGNVIRTLNVKAWLHNQQKVFNNAEVA</sequence>
<keyword evidence="5" id="KW-0479">Metal-binding</keyword>
<keyword evidence="4 12" id="KW-0808">Transferase</keyword>
<dbReference type="SUPFAM" id="SSF52935">
    <property type="entry name" value="PK C-terminal domain-like"/>
    <property type="match status" value="1"/>
</dbReference>
<keyword evidence="6" id="KW-0547">Nucleotide-binding</keyword>
<evidence type="ECO:0000256" key="7">
    <source>
        <dbReference type="ARBA" id="ARBA00022777"/>
    </source>
</evidence>
<evidence type="ECO:0000256" key="11">
    <source>
        <dbReference type="ARBA" id="ARBA00023317"/>
    </source>
</evidence>
<dbReference type="PRINTS" id="PR01050">
    <property type="entry name" value="PYRUVTKNASE"/>
</dbReference>
<evidence type="ECO:0000256" key="9">
    <source>
        <dbReference type="ARBA" id="ARBA00022842"/>
    </source>
</evidence>
<dbReference type="GO" id="GO:0016301">
    <property type="term" value="F:kinase activity"/>
    <property type="evidence" value="ECO:0007669"/>
    <property type="project" value="UniProtKB-KW"/>
</dbReference>
<name>A0A3S4FT22_SERRU</name>
<dbReference type="EMBL" id="LR134155">
    <property type="protein sequence ID" value="VEA68269.1"/>
    <property type="molecule type" value="Genomic_DNA"/>
</dbReference>
<evidence type="ECO:0000256" key="6">
    <source>
        <dbReference type="ARBA" id="ARBA00022741"/>
    </source>
</evidence>
<reference evidence="15 16" key="1">
    <citation type="submission" date="2018-12" db="EMBL/GenBank/DDBJ databases">
        <authorList>
            <consortium name="Pathogen Informatics"/>
        </authorList>
    </citation>
    <scope>NUCLEOTIDE SEQUENCE [LARGE SCALE GENOMIC DNA]</scope>
    <source>
        <strain evidence="15 16">NCTC9419</strain>
    </source>
</reference>
<dbReference type="SUPFAM" id="SSF51621">
    <property type="entry name" value="Phosphoenolpyruvate/pyruvate domain"/>
    <property type="match status" value="1"/>
</dbReference>
<dbReference type="PANTHER" id="PTHR11817">
    <property type="entry name" value="PYRUVATE KINASE"/>
    <property type="match status" value="1"/>
</dbReference>
<dbReference type="InterPro" id="IPR015795">
    <property type="entry name" value="Pyrv_Knase_C"/>
</dbReference>
<evidence type="ECO:0000313" key="16">
    <source>
        <dbReference type="Proteomes" id="UP000271603"/>
    </source>
</evidence>
<dbReference type="Gene3D" id="3.20.20.60">
    <property type="entry name" value="Phosphoenolpyruvate-binding domains"/>
    <property type="match status" value="1"/>
</dbReference>
<comment type="pathway">
    <text evidence="1 12">Carbohydrate degradation; glycolysis; pyruvate from D-glyceraldehyde 3-phosphate: step 5/5.</text>
</comment>
<accession>A0A3S4FT22</accession>
<evidence type="ECO:0000256" key="4">
    <source>
        <dbReference type="ARBA" id="ARBA00022679"/>
    </source>
</evidence>
<evidence type="ECO:0000313" key="15">
    <source>
        <dbReference type="EMBL" id="VEA68269.1"/>
    </source>
</evidence>
<dbReference type="GO" id="GO:0030955">
    <property type="term" value="F:potassium ion binding"/>
    <property type="evidence" value="ECO:0007669"/>
    <property type="project" value="InterPro"/>
</dbReference>
<dbReference type="UniPathway" id="UPA00109">
    <property type="reaction ID" value="UER00188"/>
</dbReference>
<dbReference type="GO" id="GO:0000287">
    <property type="term" value="F:magnesium ion binding"/>
    <property type="evidence" value="ECO:0007669"/>
    <property type="project" value="InterPro"/>
</dbReference>
<dbReference type="Pfam" id="PF02887">
    <property type="entry name" value="PK_C"/>
    <property type="match status" value="1"/>
</dbReference>
<protein>
    <recommendedName>
        <fullName evidence="3 12">Pyruvate kinase</fullName>
        <ecNumber evidence="3 12">2.7.1.40</ecNumber>
    </recommendedName>
</protein>
<dbReference type="Gene3D" id="3.40.1380.20">
    <property type="entry name" value="Pyruvate kinase, C-terminal domain"/>
    <property type="match status" value="1"/>
</dbReference>
<dbReference type="InterPro" id="IPR015793">
    <property type="entry name" value="Pyrv_Knase_brl"/>
</dbReference>
<dbReference type="Proteomes" id="UP000271603">
    <property type="component" value="Chromosome"/>
</dbReference>
<dbReference type="AlphaFoldDB" id="A0A3S4FT22"/>
<comment type="catalytic activity">
    <reaction evidence="12">
        <text>pyruvate + ATP = phosphoenolpyruvate + ADP + H(+)</text>
        <dbReference type="Rhea" id="RHEA:18157"/>
        <dbReference type="ChEBI" id="CHEBI:15361"/>
        <dbReference type="ChEBI" id="CHEBI:15378"/>
        <dbReference type="ChEBI" id="CHEBI:30616"/>
        <dbReference type="ChEBI" id="CHEBI:58702"/>
        <dbReference type="ChEBI" id="CHEBI:456216"/>
        <dbReference type="EC" id="2.7.1.40"/>
    </reaction>
</comment>
<evidence type="ECO:0000259" key="14">
    <source>
        <dbReference type="Pfam" id="PF02887"/>
    </source>
</evidence>
<dbReference type="InterPro" id="IPR036918">
    <property type="entry name" value="Pyrv_Knase_C_sf"/>
</dbReference>
<dbReference type="InterPro" id="IPR015813">
    <property type="entry name" value="Pyrv/PenolPyrv_kinase-like_dom"/>
</dbReference>
<evidence type="ECO:0000256" key="12">
    <source>
        <dbReference type="RuleBase" id="RU000504"/>
    </source>
</evidence>
<dbReference type="InterPro" id="IPR040442">
    <property type="entry name" value="Pyrv_kinase-like_dom_sf"/>
</dbReference>
<keyword evidence="11 15" id="KW-0670">Pyruvate</keyword>
<evidence type="ECO:0000256" key="3">
    <source>
        <dbReference type="ARBA" id="ARBA00012142"/>
    </source>
</evidence>
<keyword evidence="7 12" id="KW-0418">Kinase</keyword>
<proteinExistence type="inferred from homology"/>
<feature type="domain" description="Pyruvate kinase barrel" evidence="13">
    <location>
        <begin position="1"/>
        <end position="42"/>
    </location>
</feature>
<dbReference type="Pfam" id="PF00224">
    <property type="entry name" value="PK"/>
    <property type="match status" value="1"/>
</dbReference>
<evidence type="ECO:0000256" key="2">
    <source>
        <dbReference type="ARBA" id="ARBA00008663"/>
    </source>
</evidence>
<gene>
    <name evidence="15" type="primary">pykA_1</name>
    <name evidence="15" type="ORF">NCTC9419_00352</name>
</gene>
<dbReference type="InterPro" id="IPR001697">
    <property type="entry name" value="Pyr_Knase"/>
</dbReference>
<keyword evidence="10 12" id="KW-0324">Glycolysis</keyword>
<evidence type="ECO:0000256" key="10">
    <source>
        <dbReference type="ARBA" id="ARBA00023152"/>
    </source>
</evidence>
<dbReference type="GO" id="GO:0004743">
    <property type="term" value="F:pyruvate kinase activity"/>
    <property type="evidence" value="ECO:0007669"/>
    <property type="project" value="UniProtKB-EC"/>
</dbReference>
<evidence type="ECO:0000256" key="5">
    <source>
        <dbReference type="ARBA" id="ARBA00022723"/>
    </source>
</evidence>
<evidence type="ECO:0000256" key="8">
    <source>
        <dbReference type="ARBA" id="ARBA00022840"/>
    </source>
</evidence>